<protein>
    <submittedName>
        <fullName evidence="8">Iron ABC transporter permease</fullName>
    </submittedName>
</protein>
<gene>
    <name evidence="8" type="ORF">HUG20_13945</name>
</gene>
<feature type="domain" description="ABC transmembrane type-1" evidence="7">
    <location>
        <begin position="73"/>
        <end position="275"/>
    </location>
</feature>
<dbReference type="Gene3D" id="1.10.3720.10">
    <property type="entry name" value="MetI-like"/>
    <property type="match status" value="2"/>
</dbReference>
<feature type="transmembrane region" description="Helical" evidence="6">
    <location>
        <begin position="203"/>
        <end position="224"/>
    </location>
</feature>
<dbReference type="EMBL" id="CP054706">
    <property type="protein sequence ID" value="QQK82000.1"/>
    <property type="molecule type" value="Genomic_DNA"/>
</dbReference>
<evidence type="ECO:0000256" key="1">
    <source>
        <dbReference type="ARBA" id="ARBA00004141"/>
    </source>
</evidence>
<dbReference type="CDD" id="cd06261">
    <property type="entry name" value="TM_PBP2"/>
    <property type="match status" value="2"/>
</dbReference>
<feature type="transmembrane region" description="Helical" evidence="6">
    <location>
        <begin position="522"/>
        <end position="546"/>
    </location>
</feature>
<keyword evidence="4 6" id="KW-1133">Transmembrane helix</keyword>
<comment type="similarity">
    <text evidence="6">Belongs to the binding-protein-dependent transport system permease family.</text>
</comment>
<keyword evidence="2 6" id="KW-0813">Transport</keyword>
<feature type="transmembrane region" description="Helical" evidence="6">
    <location>
        <begin position="111"/>
        <end position="133"/>
    </location>
</feature>
<evidence type="ECO:0000256" key="6">
    <source>
        <dbReference type="RuleBase" id="RU363032"/>
    </source>
</evidence>
<reference evidence="8 9" key="1">
    <citation type="submission" date="2020-06" db="EMBL/GenBank/DDBJ databases">
        <title>Genomic analysis of Salicibibacter sp. NKC21-4.</title>
        <authorList>
            <person name="Oh Y.J."/>
        </authorList>
    </citation>
    <scope>NUCLEOTIDE SEQUENCE [LARGE SCALE GENOMIC DNA]</scope>
    <source>
        <strain evidence="8 9">NKC21-4</strain>
    </source>
</reference>
<dbReference type="InterPro" id="IPR000515">
    <property type="entry name" value="MetI-like"/>
</dbReference>
<comment type="subcellular location">
    <subcellularLocation>
        <location evidence="6">Cell membrane</location>
        <topology evidence="6">Multi-pass membrane protein</topology>
    </subcellularLocation>
    <subcellularLocation>
        <location evidence="1">Membrane</location>
        <topology evidence="1">Multi-pass membrane protein</topology>
    </subcellularLocation>
</comment>
<evidence type="ECO:0000256" key="4">
    <source>
        <dbReference type="ARBA" id="ARBA00022989"/>
    </source>
</evidence>
<organism evidence="8 9">
    <name type="scientific">Salicibibacter cibi</name>
    <dbReference type="NCBI Taxonomy" id="2743001"/>
    <lineage>
        <taxon>Bacteria</taxon>
        <taxon>Bacillati</taxon>
        <taxon>Bacillota</taxon>
        <taxon>Bacilli</taxon>
        <taxon>Bacillales</taxon>
        <taxon>Bacillaceae</taxon>
        <taxon>Salicibibacter</taxon>
    </lineage>
</organism>
<feature type="transmembrane region" description="Helical" evidence="6">
    <location>
        <begin position="353"/>
        <end position="379"/>
    </location>
</feature>
<feature type="transmembrane region" description="Helical" evidence="6">
    <location>
        <begin position="391"/>
        <end position="411"/>
    </location>
</feature>
<keyword evidence="3 6" id="KW-0812">Transmembrane</keyword>
<evidence type="ECO:0000256" key="3">
    <source>
        <dbReference type="ARBA" id="ARBA00022692"/>
    </source>
</evidence>
<dbReference type="SUPFAM" id="SSF161098">
    <property type="entry name" value="MetI-like"/>
    <property type="match status" value="2"/>
</dbReference>
<dbReference type="Pfam" id="PF00528">
    <property type="entry name" value="BPD_transp_1"/>
    <property type="match status" value="2"/>
</dbReference>
<sequence length="554" mass="60259">MQQKNNSFWSNWKKFWSEPGFAILSLILALAILFFIVAPVFAVLLRSFGIGAGTLTLDYYEQFFSTSLYLNSLWNSVSAAFITTIVVIFLSTVFSLYVTRSHSFLAKSYRGAALLPLVAPPFIFSLALIILFGSNGVITQFLNNWFGWEFSIYGYWGVVIAQILAYFPVGFMLIESTMRNMSPSLEQASSDLGAGQWRTLRKVVLPLAKSGIIKAALLVFVMGLSDFSNPLIIGESVPFLASEAYLTVVGQNNMELAAVLGVFLIIPSFIVFLFQTYFFKDANLETISGESGGNNIPLTKPVKFVSSFISTLFVSFILLMFVMVVLGAFVNIIGVDNSFTLDHFSGQTGWDTLNLSIIVSLLAALLASGLGMLQGFLLARKPIPGKKALEFLTLFGLAVPGTVMGIGYVLIFNGPPLFLTGTVLLLVLNMTFRKIGVGLEAGVSKMHQIDSSMEEASNDLGGGPYRTFLKIVMPLLSPAFISGFVYTFMTAMVSISSVIFIIAPGTNLAAVYILDLASSARIGMASAMSFVLIVIVIACMGILKLIEKRTGFKI</sequence>
<dbReference type="GO" id="GO:0055085">
    <property type="term" value="P:transmembrane transport"/>
    <property type="evidence" value="ECO:0007669"/>
    <property type="project" value="InterPro"/>
</dbReference>
<evidence type="ECO:0000313" key="8">
    <source>
        <dbReference type="EMBL" id="QQK82000.1"/>
    </source>
</evidence>
<dbReference type="AlphaFoldDB" id="A0A7T6ZEU0"/>
<dbReference type="KEGG" id="scib:HUG20_13945"/>
<evidence type="ECO:0000313" key="9">
    <source>
        <dbReference type="Proteomes" id="UP000595349"/>
    </source>
</evidence>
<evidence type="ECO:0000259" key="7">
    <source>
        <dbReference type="PROSITE" id="PS50928"/>
    </source>
</evidence>
<keyword evidence="9" id="KW-1185">Reference proteome</keyword>
<accession>A0A7T6ZEU0</accession>
<feature type="transmembrane region" description="Helical" evidence="6">
    <location>
        <begin position="153"/>
        <end position="174"/>
    </location>
</feature>
<keyword evidence="5 6" id="KW-0472">Membrane</keyword>
<name>A0A7T6ZEU0_9BACI</name>
<feature type="transmembrane region" description="Helical" evidence="6">
    <location>
        <begin position="77"/>
        <end position="99"/>
    </location>
</feature>
<feature type="domain" description="ABC transmembrane type-1" evidence="7">
    <location>
        <begin position="353"/>
        <end position="543"/>
    </location>
</feature>
<evidence type="ECO:0000256" key="5">
    <source>
        <dbReference type="ARBA" id="ARBA00023136"/>
    </source>
</evidence>
<dbReference type="PANTHER" id="PTHR43496:SF1">
    <property type="entry name" value="POLYGALACTURONAN_RHAMNOGALACTURONAN TRANSPORT SYSTEM PERMEASE PROTEIN YTEP"/>
    <property type="match status" value="1"/>
</dbReference>
<evidence type="ECO:0000256" key="2">
    <source>
        <dbReference type="ARBA" id="ARBA00022448"/>
    </source>
</evidence>
<feature type="transmembrane region" description="Helical" evidence="6">
    <location>
        <begin position="256"/>
        <end position="279"/>
    </location>
</feature>
<feature type="transmembrane region" description="Helical" evidence="6">
    <location>
        <begin position="21"/>
        <end position="45"/>
    </location>
</feature>
<dbReference type="Proteomes" id="UP000595349">
    <property type="component" value="Chromosome"/>
</dbReference>
<dbReference type="GO" id="GO:0005886">
    <property type="term" value="C:plasma membrane"/>
    <property type="evidence" value="ECO:0007669"/>
    <property type="project" value="UniProtKB-SubCell"/>
</dbReference>
<proteinExistence type="inferred from homology"/>
<dbReference type="InterPro" id="IPR035906">
    <property type="entry name" value="MetI-like_sf"/>
</dbReference>
<feature type="transmembrane region" description="Helical" evidence="6">
    <location>
        <begin position="308"/>
        <end position="333"/>
    </location>
</feature>
<dbReference type="PROSITE" id="PS50928">
    <property type="entry name" value="ABC_TM1"/>
    <property type="match status" value="2"/>
</dbReference>
<dbReference type="PANTHER" id="PTHR43496">
    <property type="entry name" value="PROTEIN LPLB"/>
    <property type="match status" value="1"/>
</dbReference>